<reference evidence="4 5" key="1">
    <citation type="submission" date="2020-08" db="EMBL/GenBank/DDBJ databases">
        <title>Draft genome sequencing of an Anaerocolumna strain isolated from anoxic soil subjected to BSD treatment.</title>
        <authorList>
            <person name="Uek A."/>
            <person name="Tonouchi A."/>
        </authorList>
    </citation>
    <scope>NUCLEOTIDE SEQUENCE [LARGE SCALE GENOMIC DNA]</scope>
    <source>
        <strain evidence="4 5">CTTW</strain>
    </source>
</reference>
<dbReference type="GO" id="GO:0015970">
    <property type="term" value="P:guanosine tetraphosphate biosynthetic process"/>
    <property type="evidence" value="ECO:0007669"/>
    <property type="project" value="UniProtKB-UniPathway"/>
</dbReference>
<gene>
    <name evidence="4" type="ORF">bsdcttw_00240</name>
</gene>
<dbReference type="Pfam" id="PF04607">
    <property type="entry name" value="RelA_SpoT"/>
    <property type="match status" value="1"/>
</dbReference>
<accession>A0A7I8DEL6</accession>
<dbReference type="KEGG" id="acht:bsdcttw_00240"/>
<dbReference type="PANTHER" id="PTHR47837:SF2">
    <property type="entry name" value="GTP PYROPHOSPHOKINASE YWAC"/>
    <property type="match status" value="1"/>
</dbReference>
<dbReference type="InterPro" id="IPR007685">
    <property type="entry name" value="RelA_SpoT"/>
</dbReference>
<dbReference type="CDD" id="cd05399">
    <property type="entry name" value="NT_Rel-Spo_like"/>
    <property type="match status" value="1"/>
</dbReference>
<comment type="pathway">
    <text evidence="1">Purine metabolism; ppGpp biosynthesis; ppGpp from GTP: step 1/2.</text>
</comment>
<sequence length="326" mass="38274">MDLPIFYSEEDEWKKVMLMYDSALREVSTKLEILNNEFKLNHQYNPIEHITSRLKSPQSIAKKLQHNNREITVENIVKYINDVAGIRIICSFTSDIYRIADLIAAQSDVNVLKVKDYITCPKPNGYTSYHMIISVPIFLSDTMLNVKVEIQIRTIAMDFWASLEHKIYYKFEGNAPERIRKELKECAEIVSFLDHKMLSLNEEIKLYNPDSELEHYREVLSESFQSTIRESYGTIIEEEEIVQVVKEVKIVEESADTEESSKQQEESLNSKQDGWQEEGQTEEQEKKQGRPESLADALEMVEEAKEKNKFFRFFKRNIINEEMDKM</sequence>
<dbReference type="UniPathway" id="UPA00908">
    <property type="reaction ID" value="UER00884"/>
</dbReference>
<dbReference type="Proteomes" id="UP000515703">
    <property type="component" value="Chromosome"/>
</dbReference>
<dbReference type="AlphaFoldDB" id="A0A7I8DEL6"/>
<dbReference type="SMART" id="SM00954">
    <property type="entry name" value="RelA_SpoT"/>
    <property type="match status" value="1"/>
</dbReference>
<evidence type="ECO:0000313" key="5">
    <source>
        <dbReference type="Proteomes" id="UP000515703"/>
    </source>
</evidence>
<dbReference type="Gene3D" id="1.10.287.860">
    <property type="entry name" value="Nucleotidyltransferase"/>
    <property type="match status" value="1"/>
</dbReference>
<evidence type="ECO:0000259" key="3">
    <source>
        <dbReference type="SMART" id="SM00954"/>
    </source>
</evidence>
<dbReference type="Gene3D" id="3.30.460.10">
    <property type="entry name" value="Beta Polymerase, domain 2"/>
    <property type="match status" value="1"/>
</dbReference>
<dbReference type="EMBL" id="AP023368">
    <property type="protein sequence ID" value="BCJ96983.1"/>
    <property type="molecule type" value="Genomic_DNA"/>
</dbReference>
<dbReference type="InterPro" id="IPR043519">
    <property type="entry name" value="NT_sf"/>
</dbReference>
<keyword evidence="5" id="KW-1185">Reference proteome</keyword>
<evidence type="ECO:0000256" key="2">
    <source>
        <dbReference type="SAM" id="MobiDB-lite"/>
    </source>
</evidence>
<evidence type="ECO:0000256" key="1">
    <source>
        <dbReference type="ARBA" id="ARBA00004976"/>
    </source>
</evidence>
<proteinExistence type="predicted"/>
<dbReference type="SUPFAM" id="SSF81301">
    <property type="entry name" value="Nucleotidyltransferase"/>
    <property type="match status" value="1"/>
</dbReference>
<protein>
    <recommendedName>
        <fullName evidence="3">RelA/SpoT domain-containing protein</fullName>
    </recommendedName>
</protein>
<reference evidence="4 5" key="2">
    <citation type="submission" date="2020-08" db="EMBL/GenBank/DDBJ databases">
        <authorList>
            <person name="Ueki A."/>
            <person name="Tonouchi A."/>
        </authorList>
    </citation>
    <scope>NUCLEOTIDE SEQUENCE [LARGE SCALE GENOMIC DNA]</scope>
    <source>
        <strain evidence="4 5">CTTW</strain>
    </source>
</reference>
<evidence type="ECO:0000313" key="4">
    <source>
        <dbReference type="EMBL" id="BCJ96983.1"/>
    </source>
</evidence>
<feature type="region of interest" description="Disordered" evidence="2">
    <location>
        <begin position="253"/>
        <end position="295"/>
    </location>
</feature>
<feature type="domain" description="RelA/SpoT" evidence="3">
    <location>
        <begin position="52"/>
        <end position="175"/>
    </location>
</feature>
<name>A0A7I8DEL6_9FIRM</name>
<dbReference type="InterPro" id="IPR052366">
    <property type="entry name" value="GTP_Pyrophosphokinase"/>
</dbReference>
<organism evidence="4 5">
    <name type="scientific">Anaerocolumna chitinilytica</name>
    <dbReference type="NCBI Taxonomy" id="1727145"/>
    <lineage>
        <taxon>Bacteria</taxon>
        <taxon>Bacillati</taxon>
        <taxon>Bacillota</taxon>
        <taxon>Clostridia</taxon>
        <taxon>Lachnospirales</taxon>
        <taxon>Lachnospiraceae</taxon>
        <taxon>Anaerocolumna</taxon>
    </lineage>
</organism>
<dbReference type="PANTHER" id="PTHR47837">
    <property type="entry name" value="GTP PYROPHOSPHOKINASE YJBM"/>
    <property type="match status" value="1"/>
</dbReference>